<name>A0AAD9G6V7_BABDI</name>
<proteinExistence type="predicted"/>
<reference evidence="2" key="2">
    <citation type="submission" date="2021-05" db="EMBL/GenBank/DDBJ databases">
        <authorList>
            <person name="Pain A."/>
        </authorList>
    </citation>
    <scope>NUCLEOTIDE SEQUENCE</scope>
    <source>
        <strain evidence="2">1802A</strain>
    </source>
</reference>
<evidence type="ECO:0000313" key="3">
    <source>
        <dbReference type="Proteomes" id="UP001195914"/>
    </source>
</evidence>
<dbReference type="AlphaFoldDB" id="A0AAD9G6V7"/>
<reference evidence="2" key="1">
    <citation type="journal article" date="2014" name="Nucleic Acids Res.">
        <title>The evolutionary dynamics of variant antigen genes in Babesia reveal a history of genomic innovation underlying host-parasite interaction.</title>
        <authorList>
            <person name="Jackson A.P."/>
            <person name="Otto T.D."/>
            <person name="Darby A."/>
            <person name="Ramaprasad A."/>
            <person name="Xia D."/>
            <person name="Echaide I.E."/>
            <person name="Farber M."/>
            <person name="Gahlot S."/>
            <person name="Gamble J."/>
            <person name="Gupta D."/>
            <person name="Gupta Y."/>
            <person name="Jackson L."/>
            <person name="Malandrin L."/>
            <person name="Malas T.B."/>
            <person name="Moussa E."/>
            <person name="Nair M."/>
            <person name="Reid A.J."/>
            <person name="Sanders M."/>
            <person name="Sharma J."/>
            <person name="Tracey A."/>
            <person name="Quail M.A."/>
            <person name="Weir W."/>
            <person name="Wastling J.M."/>
            <person name="Hall N."/>
            <person name="Willadsen P."/>
            <person name="Lingelbach K."/>
            <person name="Shiels B."/>
            <person name="Tait A."/>
            <person name="Berriman M."/>
            <person name="Allred D.R."/>
            <person name="Pain A."/>
        </authorList>
    </citation>
    <scope>NUCLEOTIDE SEQUENCE</scope>
    <source>
        <strain evidence="2">1802A</strain>
    </source>
</reference>
<organism evidence="2 3">
    <name type="scientific">Babesia divergens</name>
    <dbReference type="NCBI Taxonomy" id="32595"/>
    <lineage>
        <taxon>Eukaryota</taxon>
        <taxon>Sar</taxon>
        <taxon>Alveolata</taxon>
        <taxon>Apicomplexa</taxon>
        <taxon>Aconoidasida</taxon>
        <taxon>Piroplasmida</taxon>
        <taxon>Babesiidae</taxon>
        <taxon>Babesia</taxon>
    </lineage>
</organism>
<keyword evidence="3" id="KW-1185">Reference proteome</keyword>
<accession>A0AAD9G6V7</accession>
<comment type="caution">
    <text evidence="2">The sequence shown here is derived from an EMBL/GenBank/DDBJ whole genome shotgun (WGS) entry which is preliminary data.</text>
</comment>
<gene>
    <name evidence="2" type="ORF">X943_001522</name>
</gene>
<evidence type="ECO:0000256" key="1">
    <source>
        <dbReference type="SAM" id="MobiDB-lite"/>
    </source>
</evidence>
<dbReference type="EMBL" id="JAHBMH010000073">
    <property type="protein sequence ID" value="KAK1932941.1"/>
    <property type="molecule type" value="Genomic_DNA"/>
</dbReference>
<protein>
    <submittedName>
        <fullName evidence="2">Uncharacterized protein</fullName>
    </submittedName>
</protein>
<sequence>MRIQQDKVPQEAFMLSDDGHTRPGMLTRNITIEQSDVVRSIGECPLTLRASIEGWNTAEMQDNYYVNEEENVDNDDALDFANTPHYQVPTVRSNRDCDAGIQTVHREEGIYEAISRTGTIEVVHRPTISLGDLNKTIEIGAVVYRDMHEEKFDQSHQDSITTTRSYRFEQPRPMWHFVHAITSNEVMQQAEDWGIDRSIYTRYARCGFFADCNMADSLHHGEYLNVKDCENFAECRMALIVCIISASRETRLHEVQKGIVPLAVNILDRYVMKHKNTMARLVSIAYSHCETSRSEGGSNPASLASSMSAREFSALDSISMAKALKGQYTHDNVIKFCFKFTGDDNRDSKNQAKEVVENPYQDKQADARDGNVYEDDSENDDDFAIDRNDRGLFLKFDVIYNLIAAACFFVADRYNGHTNTSVKALLYKWESSCHLFTKTKDAAMYIRENRATALSIIMSFMFDIYFVLEYKLTTPFPCHMVQDLILSTPEFRCSQNPVEHSLYQKIAAVLARISYVDDTFHRFKPSIVTLSIYNLISGLAINNGLFKEDDGWLLVDQGDPEIVDCSHLLASTMQQFLNTDLLDVLVQPVYMKHQGSELFTHVFEDLCDEDAHKLSEISTTLLALSPMSI</sequence>
<dbReference type="Proteomes" id="UP001195914">
    <property type="component" value="Unassembled WGS sequence"/>
</dbReference>
<evidence type="ECO:0000313" key="2">
    <source>
        <dbReference type="EMBL" id="KAK1932941.1"/>
    </source>
</evidence>
<feature type="region of interest" description="Disordered" evidence="1">
    <location>
        <begin position="355"/>
        <end position="380"/>
    </location>
</feature>